<name>A0A830CLH2_9LAMI</name>
<evidence type="ECO:0000313" key="2">
    <source>
        <dbReference type="Proteomes" id="UP000653305"/>
    </source>
</evidence>
<keyword evidence="2" id="KW-1185">Reference proteome</keyword>
<gene>
    <name evidence="1" type="ORF">PHJA_001849500</name>
</gene>
<organism evidence="1 2">
    <name type="scientific">Phtheirospermum japonicum</name>
    <dbReference type="NCBI Taxonomy" id="374723"/>
    <lineage>
        <taxon>Eukaryota</taxon>
        <taxon>Viridiplantae</taxon>
        <taxon>Streptophyta</taxon>
        <taxon>Embryophyta</taxon>
        <taxon>Tracheophyta</taxon>
        <taxon>Spermatophyta</taxon>
        <taxon>Magnoliopsida</taxon>
        <taxon>eudicotyledons</taxon>
        <taxon>Gunneridae</taxon>
        <taxon>Pentapetalae</taxon>
        <taxon>asterids</taxon>
        <taxon>lamiids</taxon>
        <taxon>Lamiales</taxon>
        <taxon>Orobanchaceae</taxon>
        <taxon>Orobanchaceae incertae sedis</taxon>
        <taxon>Phtheirospermum</taxon>
    </lineage>
</organism>
<comment type="caution">
    <text evidence="1">The sequence shown here is derived from an EMBL/GenBank/DDBJ whole genome shotgun (WGS) entry which is preliminary data.</text>
</comment>
<dbReference type="OrthoDB" id="1932527at2759"/>
<dbReference type="Proteomes" id="UP000653305">
    <property type="component" value="Unassembled WGS sequence"/>
</dbReference>
<dbReference type="AlphaFoldDB" id="A0A830CLH2"/>
<reference evidence="1" key="1">
    <citation type="submission" date="2020-07" db="EMBL/GenBank/DDBJ databases">
        <title>Ethylene signaling mediates host invasion by parasitic plants.</title>
        <authorList>
            <person name="Yoshida S."/>
        </authorList>
    </citation>
    <scope>NUCLEOTIDE SEQUENCE</scope>
    <source>
        <strain evidence="1">Okayama</strain>
    </source>
</reference>
<evidence type="ECO:0000313" key="1">
    <source>
        <dbReference type="EMBL" id="GFP97054.1"/>
    </source>
</evidence>
<proteinExistence type="predicted"/>
<sequence length="102" mass="11493">MIRLISICISSVSYTVLLNSGEFGQLNPHGGIRLGDPLSLYLFIICLELFSCILRDLQRWGRIHGIRVARSAPFTSHLFLFQTTHCYPVRPSQPLSFCTPAL</sequence>
<protein>
    <submittedName>
        <fullName evidence="1">Uncharacterized mitochondrial protein atmg01250</fullName>
    </submittedName>
</protein>
<accession>A0A830CLH2</accession>
<dbReference type="EMBL" id="BMAC01000471">
    <property type="protein sequence ID" value="GFP97054.1"/>
    <property type="molecule type" value="Genomic_DNA"/>
</dbReference>